<feature type="transmembrane region" description="Helical" evidence="9">
    <location>
        <begin position="171"/>
        <end position="194"/>
    </location>
</feature>
<feature type="transmembrane region" description="Helical" evidence="9">
    <location>
        <begin position="140"/>
        <end position="159"/>
    </location>
</feature>
<feature type="transmembrane region" description="Helical" evidence="9">
    <location>
        <begin position="304"/>
        <end position="323"/>
    </location>
</feature>
<evidence type="ECO:0000256" key="2">
    <source>
        <dbReference type="ARBA" id="ARBA00006595"/>
    </source>
</evidence>
<dbReference type="InterPro" id="IPR036259">
    <property type="entry name" value="MFS_trans_sf"/>
</dbReference>
<feature type="region of interest" description="Disordered" evidence="8">
    <location>
        <begin position="231"/>
        <end position="250"/>
    </location>
</feature>
<evidence type="ECO:0000256" key="3">
    <source>
        <dbReference type="ARBA" id="ARBA00022448"/>
    </source>
</evidence>
<evidence type="ECO:0000313" key="10">
    <source>
        <dbReference type="EMBL" id="CAD9827190.1"/>
    </source>
</evidence>
<feature type="transmembrane region" description="Helical" evidence="9">
    <location>
        <begin position="117"/>
        <end position="134"/>
    </location>
</feature>
<keyword evidence="3" id="KW-0813">Transport</keyword>
<evidence type="ECO:0000256" key="4">
    <source>
        <dbReference type="ARBA" id="ARBA00022692"/>
    </source>
</evidence>
<reference evidence="10" key="1">
    <citation type="submission" date="2021-01" db="EMBL/GenBank/DDBJ databases">
        <authorList>
            <person name="Corre E."/>
            <person name="Pelletier E."/>
            <person name="Niang G."/>
            <person name="Scheremetjew M."/>
            <person name="Finn R."/>
            <person name="Kale V."/>
            <person name="Holt S."/>
            <person name="Cochrane G."/>
            <person name="Meng A."/>
            <person name="Brown T."/>
            <person name="Cohen L."/>
        </authorList>
    </citation>
    <scope>NUCLEOTIDE SEQUENCE</scope>
    <source>
        <strain evidence="10">CCMP2084</strain>
    </source>
</reference>
<name>A0A7S2XSS3_9STRA</name>
<feature type="transmembrane region" description="Helical" evidence="9">
    <location>
        <begin position="391"/>
        <end position="412"/>
    </location>
</feature>
<feature type="region of interest" description="Disordered" evidence="8">
    <location>
        <begin position="1"/>
        <end position="37"/>
    </location>
</feature>
<organism evidence="10">
    <name type="scientific">Attheya septentrionalis</name>
    <dbReference type="NCBI Taxonomy" id="420275"/>
    <lineage>
        <taxon>Eukaryota</taxon>
        <taxon>Sar</taxon>
        <taxon>Stramenopiles</taxon>
        <taxon>Ochrophyta</taxon>
        <taxon>Bacillariophyta</taxon>
        <taxon>Coscinodiscophyceae</taxon>
        <taxon>Chaetocerotophycidae</taxon>
        <taxon>Chaetocerotales</taxon>
        <taxon>Attheyaceae</taxon>
        <taxon>Attheya</taxon>
    </lineage>
</organism>
<feature type="transmembrane region" description="Helical" evidence="9">
    <location>
        <begin position="358"/>
        <end position="379"/>
    </location>
</feature>
<feature type="transmembrane region" description="Helical" evidence="9">
    <location>
        <begin position="49"/>
        <end position="67"/>
    </location>
</feature>
<protein>
    <recommendedName>
        <fullName evidence="11">Major facilitator superfamily (MFS) profile domain-containing protein</fullName>
    </recommendedName>
</protein>
<evidence type="ECO:0000256" key="7">
    <source>
        <dbReference type="ARBA" id="ARBA00023136"/>
    </source>
</evidence>
<evidence type="ECO:0000256" key="8">
    <source>
        <dbReference type="SAM" id="MobiDB-lite"/>
    </source>
</evidence>
<keyword evidence="5" id="KW-0029">Amino-acid transport</keyword>
<feature type="transmembrane region" description="Helical" evidence="9">
    <location>
        <begin position="200"/>
        <end position="221"/>
    </location>
</feature>
<evidence type="ECO:0008006" key="11">
    <source>
        <dbReference type="Google" id="ProtNLM"/>
    </source>
</evidence>
<dbReference type="Pfam" id="PF07690">
    <property type="entry name" value="MFS_1"/>
    <property type="match status" value="1"/>
</dbReference>
<keyword evidence="6 9" id="KW-1133">Transmembrane helix</keyword>
<sequence length="468" mass="49796">MSDAKDGDVHVDNDKVGKQSNGSSKQDSETSLVGQTAEDHLPVSERRRWGLFGFSFITISLTAGLVYGWPALRRNVLLETDMSERTLGGIFTAGAWSTQGGRFLFGVGRDRFGTRSTTGIALGSVMLGSIGVALCDGNSIVLGISIFAMGLGSGAQLCLQPVAGLFPTRSGTVLASLSGAFQISGLVFLVLTSISDDRRYTFGAFSLLIFVLGIAACFILPRGSSFLPEGKASSNDDDAESLESFAEDGSHPSVPAPFVTALDQMKSLEYVTLIAWFSVCVLPLQFYVGSIGFQLENRGDDDGFYTSLFSIIYAGAAILAPVGGNLSDRFGLGVTQGMATLLTAVSFLLLGFNSISLQVHVVGLVCYSVGRLFIFGMYFSNIGKRFEYANFGTLAGLGLLISAVVSLLQYPLIAVAADSHDQTVDWACAGALVLILPYCAWLSRQERQSRYPTTSFASSVKSLRNSLS</sequence>
<evidence type="ECO:0000256" key="5">
    <source>
        <dbReference type="ARBA" id="ARBA00022970"/>
    </source>
</evidence>
<proteinExistence type="inferred from homology"/>
<comment type="subcellular location">
    <subcellularLocation>
        <location evidence="1">Membrane</location>
        <topology evidence="1">Multi-pass membrane protein</topology>
    </subcellularLocation>
</comment>
<evidence type="ECO:0000256" key="1">
    <source>
        <dbReference type="ARBA" id="ARBA00004141"/>
    </source>
</evidence>
<dbReference type="GO" id="GO:0016020">
    <property type="term" value="C:membrane"/>
    <property type="evidence" value="ECO:0007669"/>
    <property type="project" value="UniProtKB-SubCell"/>
</dbReference>
<dbReference type="PANTHER" id="PTHR20772">
    <property type="entry name" value="PROTEIN FMP42"/>
    <property type="match status" value="1"/>
</dbReference>
<feature type="transmembrane region" description="Helical" evidence="9">
    <location>
        <begin position="270"/>
        <end position="292"/>
    </location>
</feature>
<evidence type="ECO:0000256" key="9">
    <source>
        <dbReference type="SAM" id="Phobius"/>
    </source>
</evidence>
<feature type="transmembrane region" description="Helical" evidence="9">
    <location>
        <begin position="87"/>
        <end position="105"/>
    </location>
</feature>
<dbReference type="EMBL" id="HBHQ01028067">
    <property type="protein sequence ID" value="CAD9827190.1"/>
    <property type="molecule type" value="Transcribed_RNA"/>
</dbReference>
<dbReference type="PANTHER" id="PTHR20772:SF2">
    <property type="entry name" value="PROTEIN FMP42"/>
    <property type="match status" value="1"/>
</dbReference>
<feature type="compositionally biased region" description="Polar residues" evidence="8">
    <location>
        <begin position="18"/>
        <end position="34"/>
    </location>
</feature>
<dbReference type="GO" id="GO:0006865">
    <property type="term" value="P:amino acid transport"/>
    <property type="evidence" value="ECO:0007669"/>
    <property type="project" value="UniProtKB-KW"/>
</dbReference>
<accession>A0A7S2XSS3</accession>
<dbReference type="InterPro" id="IPR052599">
    <property type="entry name" value="SLC43A_AATransporter"/>
</dbReference>
<keyword evidence="7 9" id="KW-0472">Membrane</keyword>
<dbReference type="Gene3D" id="1.20.1250.20">
    <property type="entry name" value="MFS general substrate transporter like domains"/>
    <property type="match status" value="2"/>
</dbReference>
<feature type="transmembrane region" description="Helical" evidence="9">
    <location>
        <begin position="424"/>
        <end position="442"/>
    </location>
</feature>
<dbReference type="SUPFAM" id="SSF103473">
    <property type="entry name" value="MFS general substrate transporter"/>
    <property type="match status" value="1"/>
</dbReference>
<dbReference type="InterPro" id="IPR011701">
    <property type="entry name" value="MFS"/>
</dbReference>
<dbReference type="GO" id="GO:0022857">
    <property type="term" value="F:transmembrane transporter activity"/>
    <property type="evidence" value="ECO:0007669"/>
    <property type="project" value="InterPro"/>
</dbReference>
<comment type="similarity">
    <text evidence="2">Belongs to the SLC43A transporter (TC 2.A.1.44) family.</text>
</comment>
<evidence type="ECO:0000256" key="6">
    <source>
        <dbReference type="ARBA" id="ARBA00022989"/>
    </source>
</evidence>
<gene>
    <name evidence="10" type="ORF">ASEP1449_LOCUS19024</name>
</gene>
<feature type="compositionally biased region" description="Basic and acidic residues" evidence="8">
    <location>
        <begin position="1"/>
        <end position="17"/>
    </location>
</feature>
<dbReference type="AlphaFoldDB" id="A0A7S2XSS3"/>
<feature type="transmembrane region" description="Helical" evidence="9">
    <location>
        <begin position="330"/>
        <end position="352"/>
    </location>
</feature>
<keyword evidence="4 9" id="KW-0812">Transmembrane</keyword>